<dbReference type="InterPro" id="IPR008914">
    <property type="entry name" value="PEBP"/>
</dbReference>
<reference evidence="1 2" key="1">
    <citation type="submission" date="2024-04" db="EMBL/GenBank/DDBJ databases">
        <title>Okeanomitos corallinicola gen. &amp; sp. nov. (Nostocales, Cyanobacteria), a new toxic marine heterocyst-forming cyanobacterium from a coral reef.</title>
        <authorList>
            <person name="Li H."/>
            <person name="Li R."/>
            <person name="Kang J."/>
            <person name="Hii K.S."/>
            <person name="Mohamed H.F."/>
            <person name="Xu X."/>
            <person name="Luo Z."/>
        </authorList>
    </citation>
    <scope>NUCLEOTIDE SEQUENCE [LARGE SCALE GENOMIC DNA]</scope>
    <source>
        <strain evidence="1 2">TIOX110</strain>
    </source>
</reference>
<organism evidence="1 2">
    <name type="scientific">Okeanomitos corallinicola TIOX110</name>
    <dbReference type="NCBI Taxonomy" id="3133117"/>
    <lineage>
        <taxon>Bacteria</taxon>
        <taxon>Bacillati</taxon>
        <taxon>Cyanobacteriota</taxon>
        <taxon>Cyanophyceae</taxon>
        <taxon>Nostocales</taxon>
        <taxon>Aphanizomenonaceae</taxon>
        <taxon>Okeanomitos</taxon>
    </lineage>
</organism>
<sequence>MKLTSSAFVNHGVIPLKYTCDSANISPPLNWEEIPPETQSLVLICDDPDAPGNTFVHWVVYDIPPTVKQLPEEIPVSKTIPSGGLQGKNDFGKLGYGGPCPPGGTHRYFFHLYALAKKLNLEAGATKNKIETVMKGHVLATAELMGKYQRQG</sequence>
<dbReference type="PANTHER" id="PTHR30289:SF1">
    <property type="entry name" value="PEBP (PHOSPHATIDYLETHANOLAMINE-BINDING PROTEIN) FAMILY PROTEIN"/>
    <property type="match status" value="1"/>
</dbReference>
<dbReference type="RefSeq" id="WP_353930459.1">
    <property type="nucleotide sequence ID" value="NZ_CP150886.1"/>
</dbReference>
<keyword evidence="1" id="KW-0649">Protein kinase inhibitor</keyword>
<dbReference type="CDD" id="cd00865">
    <property type="entry name" value="PEBP_bact_arch"/>
    <property type="match status" value="1"/>
</dbReference>
<dbReference type="GO" id="GO:0004860">
    <property type="term" value="F:protein kinase inhibitor activity"/>
    <property type="evidence" value="ECO:0007669"/>
    <property type="project" value="UniProtKB-KW"/>
</dbReference>
<dbReference type="InterPro" id="IPR036610">
    <property type="entry name" value="PEBP-like_sf"/>
</dbReference>
<dbReference type="SUPFAM" id="SSF49777">
    <property type="entry name" value="PEBP-like"/>
    <property type="match status" value="1"/>
</dbReference>
<dbReference type="Proteomes" id="UP001483337">
    <property type="component" value="Chromosome"/>
</dbReference>
<name>A0ABZ2UQ87_9CYAN</name>
<dbReference type="Pfam" id="PF01161">
    <property type="entry name" value="PBP"/>
    <property type="match status" value="1"/>
</dbReference>
<dbReference type="NCBIfam" id="TIGR00481">
    <property type="entry name" value="YbhB/YbcL family Raf kinase inhibitor-like protein"/>
    <property type="match status" value="1"/>
</dbReference>
<dbReference type="Gene3D" id="3.90.280.10">
    <property type="entry name" value="PEBP-like"/>
    <property type="match status" value="1"/>
</dbReference>
<dbReference type="EMBL" id="CP150886">
    <property type="protein sequence ID" value="WZB87546.1"/>
    <property type="molecule type" value="Genomic_DNA"/>
</dbReference>
<evidence type="ECO:0000313" key="1">
    <source>
        <dbReference type="EMBL" id="WZB87546.1"/>
    </source>
</evidence>
<gene>
    <name evidence="1" type="ORF">WJM97_19615</name>
</gene>
<keyword evidence="2" id="KW-1185">Reference proteome</keyword>
<evidence type="ECO:0000313" key="2">
    <source>
        <dbReference type="Proteomes" id="UP001483337"/>
    </source>
</evidence>
<protein>
    <submittedName>
        <fullName evidence="1">YbhB/YbcL family Raf kinase inhibitor-like protein</fullName>
    </submittedName>
</protein>
<proteinExistence type="predicted"/>
<dbReference type="InterPro" id="IPR005247">
    <property type="entry name" value="YbhB_YbcL/LppC-like"/>
</dbReference>
<accession>A0ABZ2UQ87</accession>
<dbReference type="PANTHER" id="PTHR30289">
    <property type="entry name" value="UNCHARACTERIZED PROTEIN YBCL-RELATED"/>
    <property type="match status" value="1"/>
</dbReference>